<reference evidence="6 7" key="1">
    <citation type="journal article" date="2012" name="J. Bacteriol.">
        <title>Draft Genome Sequence of Cecembia lonarensis Strain LW9T, Isolated from Lonar Lake, a Haloalkaline Lake in India.</title>
        <authorList>
            <person name="Shivaji S."/>
            <person name="Ara S."/>
            <person name="Singh A."/>
            <person name="Pinnaka A.K."/>
        </authorList>
    </citation>
    <scope>NUCLEOTIDE SEQUENCE [LARGE SCALE GENOMIC DNA]</scope>
    <source>
        <strain evidence="6 7">LW9</strain>
    </source>
</reference>
<dbReference type="EC" id="2.6.1.82" evidence="6"/>
<evidence type="ECO:0000313" key="6">
    <source>
        <dbReference type="EMBL" id="EKB48854.1"/>
    </source>
</evidence>
<sequence>MNNRQLFLSHLAQTTDFPLMIEIEKAEGVFMFGPEGKKYLDLISGIGVSNVGHRHPKVLEAIQEQLDKYLHLMVYGEYVQSPQVKLAKALCDTLPSHLDNVYLVNSGSEAVEGALKLAKRFTNRREIISCINAYHGSSHGSLSVGGNEIFKRAYRPLLPGVNHIVYGAYSHLEQITENTAAVIIETIQGEAGIKVACKEYFQALRKRCDATGTLLILDEIQAGFGRTGKFWAFEHFDIVPDILVCAKGMGGGMPIGAFIANKTVMGAFKNNPLLGHITTFGGHPVSAAASLATIQVIQEEKLLEQVEAKADLFKKLLVHPMIKGIRNKGLMMAVEFESFEVLKPIIDRAIEKGVITDWFLFCDDSMRIAPPLIISEVEIEQACGLILEAIG</sequence>
<dbReference type="InterPro" id="IPR005814">
    <property type="entry name" value="Aminotrans_3"/>
</dbReference>
<evidence type="ECO:0000256" key="3">
    <source>
        <dbReference type="ARBA" id="ARBA00022679"/>
    </source>
</evidence>
<dbReference type="RefSeq" id="WP_009185520.1">
    <property type="nucleotide sequence ID" value="NZ_AMGM01000039.1"/>
</dbReference>
<comment type="similarity">
    <text evidence="5">Belongs to the class-III pyridoxal-phosphate-dependent aminotransferase family.</text>
</comment>
<dbReference type="InterPro" id="IPR049704">
    <property type="entry name" value="Aminotrans_3_PPA_site"/>
</dbReference>
<dbReference type="PROSITE" id="PS00600">
    <property type="entry name" value="AA_TRANSFER_CLASS_3"/>
    <property type="match status" value="1"/>
</dbReference>
<evidence type="ECO:0000313" key="7">
    <source>
        <dbReference type="Proteomes" id="UP000004478"/>
    </source>
</evidence>
<keyword evidence="2 6" id="KW-0032">Aminotransferase</keyword>
<dbReference type="InterPro" id="IPR015421">
    <property type="entry name" value="PyrdxlP-dep_Trfase_major"/>
</dbReference>
<dbReference type="PATRIC" id="fig|1225176.3.peg.2660"/>
<evidence type="ECO:0000256" key="4">
    <source>
        <dbReference type="ARBA" id="ARBA00022898"/>
    </source>
</evidence>
<evidence type="ECO:0000256" key="1">
    <source>
        <dbReference type="ARBA" id="ARBA00001933"/>
    </source>
</evidence>
<dbReference type="PANTHER" id="PTHR11986">
    <property type="entry name" value="AMINOTRANSFERASE CLASS III"/>
    <property type="match status" value="1"/>
</dbReference>
<dbReference type="FunFam" id="3.40.640.10:FF:000004">
    <property type="entry name" value="Acetylornithine aminotransferase"/>
    <property type="match status" value="1"/>
</dbReference>
<gene>
    <name evidence="6" type="primary">patA</name>
    <name evidence="6" type="ORF">B879_02496</name>
</gene>
<comment type="caution">
    <text evidence="6">The sequence shown here is derived from an EMBL/GenBank/DDBJ whole genome shotgun (WGS) entry which is preliminary data.</text>
</comment>
<dbReference type="InterPro" id="IPR015424">
    <property type="entry name" value="PyrdxlP-dep_Trfase"/>
</dbReference>
<dbReference type="SUPFAM" id="SSF53383">
    <property type="entry name" value="PLP-dependent transferases"/>
    <property type="match status" value="1"/>
</dbReference>
<dbReference type="EMBL" id="AMGM01000039">
    <property type="protein sequence ID" value="EKB48854.1"/>
    <property type="molecule type" value="Genomic_DNA"/>
</dbReference>
<dbReference type="InterPro" id="IPR015422">
    <property type="entry name" value="PyrdxlP-dep_Trfase_small"/>
</dbReference>
<organism evidence="6 7">
    <name type="scientific">Cecembia lonarensis (strain CCUG 58316 / KCTC 22772 / LW9)</name>
    <dbReference type="NCBI Taxonomy" id="1225176"/>
    <lineage>
        <taxon>Bacteria</taxon>
        <taxon>Pseudomonadati</taxon>
        <taxon>Bacteroidota</taxon>
        <taxon>Cytophagia</taxon>
        <taxon>Cytophagales</taxon>
        <taxon>Cyclobacteriaceae</taxon>
        <taxon>Cecembia</taxon>
    </lineage>
</organism>
<dbReference type="Pfam" id="PF00202">
    <property type="entry name" value="Aminotran_3"/>
    <property type="match status" value="1"/>
</dbReference>
<dbReference type="GO" id="GO:0030170">
    <property type="term" value="F:pyridoxal phosphate binding"/>
    <property type="evidence" value="ECO:0007669"/>
    <property type="project" value="InterPro"/>
</dbReference>
<evidence type="ECO:0000256" key="5">
    <source>
        <dbReference type="RuleBase" id="RU003560"/>
    </source>
</evidence>
<keyword evidence="7" id="KW-1185">Reference proteome</keyword>
<dbReference type="PIRSF" id="PIRSF000521">
    <property type="entry name" value="Transaminase_4ab_Lys_Orn"/>
    <property type="match status" value="1"/>
</dbReference>
<dbReference type="AlphaFoldDB" id="K1LXE3"/>
<dbReference type="PANTHER" id="PTHR11986:SF79">
    <property type="entry name" value="ACETYLORNITHINE AMINOTRANSFERASE, MITOCHONDRIAL"/>
    <property type="match status" value="1"/>
</dbReference>
<dbReference type="InterPro" id="IPR050103">
    <property type="entry name" value="Class-III_PLP-dep_AT"/>
</dbReference>
<dbReference type="GO" id="GO:0042802">
    <property type="term" value="F:identical protein binding"/>
    <property type="evidence" value="ECO:0007669"/>
    <property type="project" value="TreeGrafter"/>
</dbReference>
<dbReference type="Gene3D" id="3.40.640.10">
    <property type="entry name" value="Type I PLP-dependent aspartate aminotransferase-like (Major domain)"/>
    <property type="match status" value="1"/>
</dbReference>
<dbReference type="GO" id="GO:0033094">
    <property type="term" value="F:putrescine--2-oxoglutarate transaminase activity"/>
    <property type="evidence" value="ECO:0007669"/>
    <property type="project" value="UniProtKB-EC"/>
</dbReference>
<protein>
    <submittedName>
        <fullName evidence="6">Putrescine aminotransferase</fullName>
        <ecNumber evidence="6">2.6.1.82</ecNumber>
    </submittedName>
</protein>
<dbReference type="Gene3D" id="3.90.1150.10">
    <property type="entry name" value="Aspartate Aminotransferase, domain 1"/>
    <property type="match status" value="1"/>
</dbReference>
<accession>K1LXE3</accession>
<dbReference type="OrthoDB" id="9801052at2"/>
<comment type="cofactor">
    <cofactor evidence="1">
        <name>pyridoxal 5'-phosphate</name>
        <dbReference type="ChEBI" id="CHEBI:597326"/>
    </cofactor>
</comment>
<evidence type="ECO:0000256" key="2">
    <source>
        <dbReference type="ARBA" id="ARBA00022576"/>
    </source>
</evidence>
<dbReference type="CDD" id="cd00610">
    <property type="entry name" value="OAT_like"/>
    <property type="match status" value="1"/>
</dbReference>
<keyword evidence="3 6" id="KW-0808">Transferase</keyword>
<dbReference type="Proteomes" id="UP000004478">
    <property type="component" value="Unassembled WGS sequence"/>
</dbReference>
<keyword evidence="4 5" id="KW-0663">Pyridoxal phosphate</keyword>
<name>K1LXE3_CECL9</name>
<proteinExistence type="inferred from homology"/>